<dbReference type="InterPro" id="IPR002884">
    <property type="entry name" value="P_dom"/>
</dbReference>
<dbReference type="PANTHER" id="PTHR12993">
    <property type="entry name" value="N-ACETYLGLUCOSAMINYL-PHOSPHATIDYLINOSITOL DE-N-ACETYLASE-RELATED"/>
    <property type="match status" value="1"/>
</dbReference>
<dbReference type="RefSeq" id="WP_164363298.1">
    <property type="nucleotide sequence ID" value="NZ_CP066776.1"/>
</dbReference>
<dbReference type="Pfam" id="PF01483">
    <property type="entry name" value="P_proprotein"/>
    <property type="match status" value="1"/>
</dbReference>
<protein>
    <submittedName>
        <fullName evidence="3">PIG-L family deacetylase</fullName>
    </submittedName>
</protein>
<dbReference type="InterPro" id="IPR003737">
    <property type="entry name" value="GlcNAc_PI_deacetylase-related"/>
</dbReference>
<dbReference type="GO" id="GO:0004252">
    <property type="term" value="F:serine-type endopeptidase activity"/>
    <property type="evidence" value="ECO:0007669"/>
    <property type="project" value="InterPro"/>
</dbReference>
<evidence type="ECO:0000256" key="1">
    <source>
        <dbReference type="ARBA" id="ARBA00022670"/>
    </source>
</evidence>
<keyword evidence="4" id="KW-1185">Reference proteome</keyword>
<proteinExistence type="predicted"/>
<name>A0A6B3L2B0_9BACT</name>
<sequence length="631" mass="68406">MRLLPLLALLATLPTLHAVTYSSGDVPRNIDASRANTITSRLTVPQGAGSILDVNVTLDITHSWVGDLTLTLIHPTGTRVTLSSRYGGSADNYTNTTFDQQAATSIASARPPFTGTFRPDGNLDNLNTLDASGTWTLEIYDGVSADGGSLNSWSIDLTSGDMDADDDGLPTTWETANGLDPNDDGSLNIDNGPDGDPDGDGLPNIEEYQQGHDPQTNDFGRAYSARPAKATLLVVCAHPDDEGIFFGGTLPYYTQTQNVPTICISMTSGDYSLAPTVREAEFRSACWEYGLRNHPLFPRFRDYWIDDGDINGTWDIWNDNVLGNGDEAAGKLKATEYVARQIRKFRPEVVITHDENGEYGHSNHKAASIATRDAFAMAADPTVDLDGLAPWQAKKLYIHRYNTNANAVSKLFHDHWESPSINGLTPRQVANNGLAYHATQGTQTVSTAYLTGETASPDFEAHASEEWGLHTTMVGPDPIAPDFTINGTLYSGYAKTDFLHNISIDRDSDLIPDAWESLYSGSNIAINPNEDTDGDTISNLDEFRLGTAPTTPSTNSIPITFAADGTSLSFNIPVANGTGYVGVTRKYQLESSSDLTSWSPVMQGVATGETVVYPVPSSHNRRFYRLILTVE</sequence>
<reference evidence="3 4" key="1">
    <citation type="submission" date="2020-12" db="EMBL/GenBank/DDBJ databases">
        <title>Sulforoseuscoccus oceanibium gen. nov., sp. nov., a representative of the phylum Verrucomicrobia with special cytoplasmic membrane, and proposal of Sulforoseuscoccusaceae fam. nov.</title>
        <authorList>
            <person name="Xi F."/>
        </authorList>
    </citation>
    <scope>NUCLEOTIDE SEQUENCE [LARGE SCALE GENOMIC DNA]</scope>
    <source>
        <strain evidence="3 4">T37</strain>
    </source>
</reference>
<dbReference type="Gene3D" id="2.60.120.260">
    <property type="entry name" value="Galactose-binding domain-like"/>
    <property type="match status" value="1"/>
</dbReference>
<evidence type="ECO:0000313" key="3">
    <source>
        <dbReference type="EMBL" id="QQL45637.1"/>
    </source>
</evidence>
<keyword evidence="1" id="KW-0645">Protease</keyword>
<keyword evidence="2" id="KW-0378">Hydrolase</keyword>
<dbReference type="Pfam" id="PF02585">
    <property type="entry name" value="PIG-L"/>
    <property type="match status" value="1"/>
</dbReference>
<dbReference type="InterPro" id="IPR008979">
    <property type="entry name" value="Galactose-bd-like_sf"/>
</dbReference>
<dbReference type="GO" id="GO:0006508">
    <property type="term" value="P:proteolysis"/>
    <property type="evidence" value="ECO:0007669"/>
    <property type="project" value="UniProtKB-KW"/>
</dbReference>
<dbReference type="AlphaFoldDB" id="A0A6B3L2B0"/>
<dbReference type="SUPFAM" id="SSF102588">
    <property type="entry name" value="LmbE-like"/>
    <property type="match status" value="1"/>
</dbReference>
<dbReference type="SUPFAM" id="SSF49785">
    <property type="entry name" value="Galactose-binding domain-like"/>
    <property type="match status" value="1"/>
</dbReference>
<gene>
    <name evidence="3" type="ORF">G3M56_003340</name>
</gene>
<dbReference type="Gene3D" id="3.40.50.10320">
    <property type="entry name" value="LmbE-like"/>
    <property type="match status" value="1"/>
</dbReference>
<dbReference type="PROSITE" id="PS51829">
    <property type="entry name" value="P_HOMO_B"/>
    <property type="match status" value="1"/>
</dbReference>
<organism evidence="3 4">
    <name type="scientific">Sulfuriroseicoccus oceanibius</name>
    <dbReference type="NCBI Taxonomy" id="2707525"/>
    <lineage>
        <taxon>Bacteria</taxon>
        <taxon>Pseudomonadati</taxon>
        <taxon>Verrucomicrobiota</taxon>
        <taxon>Verrucomicrobiia</taxon>
        <taxon>Verrucomicrobiales</taxon>
        <taxon>Verrucomicrobiaceae</taxon>
        <taxon>Sulfuriroseicoccus</taxon>
    </lineage>
</organism>
<dbReference type="PANTHER" id="PTHR12993:SF11">
    <property type="entry name" value="N-ACETYLGLUCOSAMINYL-PHOSPHATIDYLINOSITOL DE-N-ACETYLASE"/>
    <property type="match status" value="1"/>
</dbReference>
<evidence type="ECO:0000256" key="2">
    <source>
        <dbReference type="ARBA" id="ARBA00022801"/>
    </source>
</evidence>
<dbReference type="KEGG" id="soa:G3M56_003340"/>
<dbReference type="InterPro" id="IPR024078">
    <property type="entry name" value="LmbE-like_dom_sf"/>
</dbReference>
<evidence type="ECO:0000313" key="4">
    <source>
        <dbReference type="Proteomes" id="UP000475117"/>
    </source>
</evidence>
<dbReference type="EMBL" id="CP066776">
    <property type="protein sequence ID" value="QQL45637.1"/>
    <property type="molecule type" value="Genomic_DNA"/>
</dbReference>
<accession>A0A6B3L2B0</accession>
<dbReference type="GO" id="GO:0016811">
    <property type="term" value="F:hydrolase activity, acting on carbon-nitrogen (but not peptide) bonds, in linear amides"/>
    <property type="evidence" value="ECO:0007669"/>
    <property type="project" value="TreeGrafter"/>
</dbReference>
<dbReference type="Proteomes" id="UP000475117">
    <property type="component" value="Chromosome"/>
</dbReference>